<evidence type="ECO:0000313" key="2">
    <source>
        <dbReference type="Proteomes" id="UP001190700"/>
    </source>
</evidence>
<keyword evidence="2" id="KW-1185">Reference proteome</keyword>
<organism evidence="1 2">
    <name type="scientific">Cymbomonas tetramitiformis</name>
    <dbReference type="NCBI Taxonomy" id="36881"/>
    <lineage>
        <taxon>Eukaryota</taxon>
        <taxon>Viridiplantae</taxon>
        <taxon>Chlorophyta</taxon>
        <taxon>Pyramimonadophyceae</taxon>
        <taxon>Pyramimonadales</taxon>
        <taxon>Pyramimonadaceae</taxon>
        <taxon>Cymbomonas</taxon>
    </lineage>
</organism>
<reference evidence="1 2" key="1">
    <citation type="journal article" date="2015" name="Genome Biol. Evol.">
        <title>Comparative Genomics of a Bacterivorous Green Alga Reveals Evolutionary Causalities and Consequences of Phago-Mixotrophic Mode of Nutrition.</title>
        <authorList>
            <person name="Burns J.A."/>
            <person name="Paasch A."/>
            <person name="Narechania A."/>
            <person name="Kim E."/>
        </authorList>
    </citation>
    <scope>NUCLEOTIDE SEQUENCE [LARGE SCALE GENOMIC DNA]</scope>
    <source>
        <strain evidence="1 2">PLY_AMNH</strain>
    </source>
</reference>
<name>A0AAE0C5X3_9CHLO</name>
<protein>
    <submittedName>
        <fullName evidence="1">Uncharacterized protein</fullName>
    </submittedName>
</protein>
<dbReference type="Proteomes" id="UP001190700">
    <property type="component" value="Unassembled WGS sequence"/>
</dbReference>
<gene>
    <name evidence="1" type="ORF">CYMTET_41520</name>
</gene>
<comment type="caution">
    <text evidence="1">The sequence shown here is derived from an EMBL/GenBank/DDBJ whole genome shotgun (WGS) entry which is preliminary data.</text>
</comment>
<dbReference type="EMBL" id="LGRX02027621">
    <property type="protein sequence ID" value="KAK3249041.1"/>
    <property type="molecule type" value="Genomic_DNA"/>
</dbReference>
<sequence>MDPPTKAPNPGVGSKNAFDNKVLAVVLPYLSPKDTASFTSIDTASYVHYVGHICTGSVLNDVVAALKRLDETVDTLSHFADLCRMAQGVYRVLSWNRVARESLAIPTQDSFSLLDQRVSDFLHEHFFGYVGDVDNDQLQCAEFRNSGQPNSAGRLRAVLLALKANHPLRESSPLKRFIDNLLWVTVDDTRDRFYLTETWFQKNMHAEEYMAMVRELSKEDPLFGRLYCNNELSCEGVLTNVYQAQEWCDVCHELRLMFSSHYLEPEQHGDEFVVFEFEACRHPRVTRGGESRQEILKKYLLHINYVLDHVFRSQANPNDVPDWAQLFWLCLSYKEWVGRQPALLCARYCYSRFQGPLDKFTPPDTVKQDPAVYHALDSMLRIAECGGIASVFLQQVTVEFRDIFEASVTALEARARYRIVETVK</sequence>
<proteinExistence type="predicted"/>
<accession>A0AAE0C5X3</accession>
<evidence type="ECO:0000313" key="1">
    <source>
        <dbReference type="EMBL" id="KAK3249041.1"/>
    </source>
</evidence>
<dbReference type="AlphaFoldDB" id="A0AAE0C5X3"/>